<dbReference type="Pfam" id="PF14124">
    <property type="entry name" value="DUF4291"/>
    <property type="match status" value="1"/>
</dbReference>
<evidence type="ECO:0000313" key="1">
    <source>
        <dbReference type="EMBL" id="MBP1046670.1"/>
    </source>
</evidence>
<sequence>MEKKIYASFDAQTIRVYQAYNHTIADEAIKLGHFGPHFKMERMTWIKPSFLWMMYRAGWASKEGQERILAIDLSIEGFREILQGVVLSTYNKEIYQTDENWREKGKQALVRCQWDPDKDIYSQPMERKAIQLGLRGEMVEKYVHQWTTKITDITAEVREAKKLLGTGDIGKIDLPTETEFPLTAAEKKILGITK</sequence>
<protein>
    <submittedName>
        <fullName evidence="1">DUF4291 domain-containing protein</fullName>
    </submittedName>
</protein>
<proteinExistence type="predicted"/>
<organism evidence="1 2">
    <name type="scientific">Enterococcus larvae</name>
    <dbReference type="NCBI Taxonomy" id="2794352"/>
    <lineage>
        <taxon>Bacteria</taxon>
        <taxon>Bacillati</taxon>
        <taxon>Bacillota</taxon>
        <taxon>Bacilli</taxon>
        <taxon>Lactobacillales</taxon>
        <taxon>Enterococcaceae</taxon>
        <taxon>Enterococcus</taxon>
    </lineage>
</organism>
<reference evidence="1 2" key="1">
    <citation type="submission" date="2020-12" db="EMBL/GenBank/DDBJ databases">
        <title>Vagococcus allomyrinae sp. nov. and Enterococcus lavae sp. nov., isolated from the larvae of Allomyrina dichotoma.</title>
        <authorList>
            <person name="Lee S.D."/>
        </authorList>
    </citation>
    <scope>NUCLEOTIDE SEQUENCE [LARGE SCALE GENOMIC DNA]</scope>
    <source>
        <strain evidence="1 2">BWM-S5</strain>
    </source>
</reference>
<evidence type="ECO:0000313" key="2">
    <source>
        <dbReference type="Proteomes" id="UP000673375"/>
    </source>
</evidence>
<name>A0ABS4CJM7_9ENTE</name>
<dbReference type="InterPro" id="IPR025633">
    <property type="entry name" value="DUF4291"/>
</dbReference>
<gene>
    <name evidence="1" type="ORF">I6N96_10250</name>
</gene>
<accession>A0ABS4CJM7</accession>
<dbReference type="PANTHER" id="PTHR38567:SF1">
    <property type="entry name" value="DUF4291 DOMAIN-CONTAINING PROTEIN"/>
    <property type="match status" value="1"/>
</dbReference>
<keyword evidence="2" id="KW-1185">Reference proteome</keyword>
<comment type="caution">
    <text evidence="1">The sequence shown here is derived from an EMBL/GenBank/DDBJ whole genome shotgun (WGS) entry which is preliminary data.</text>
</comment>
<dbReference type="EMBL" id="JAEDXU010000004">
    <property type="protein sequence ID" value="MBP1046670.1"/>
    <property type="molecule type" value="Genomic_DNA"/>
</dbReference>
<dbReference type="PANTHER" id="PTHR38567">
    <property type="entry name" value="DUF4291 DOMAIN-CONTAINING PROTEIN"/>
    <property type="match status" value="1"/>
</dbReference>
<dbReference type="RefSeq" id="WP_209557457.1">
    <property type="nucleotide sequence ID" value="NZ_JAEDXU010000004.1"/>
</dbReference>
<dbReference type="Proteomes" id="UP000673375">
    <property type="component" value="Unassembled WGS sequence"/>
</dbReference>